<keyword evidence="8" id="KW-1185">Reference proteome</keyword>
<evidence type="ECO:0000313" key="7">
    <source>
        <dbReference type="EMBL" id="KNC47436.1"/>
    </source>
</evidence>
<dbReference type="PANTHER" id="PTHR12233">
    <property type="entry name" value="VACUOLAR PROTEIN SORTING 26 RELATED"/>
    <property type="match status" value="1"/>
</dbReference>
<protein>
    <recommendedName>
        <fullName evidence="4">Vacuolar protein sorting-associated protein 26C</fullName>
    </recommendedName>
</protein>
<dbReference type="STRING" id="461836.A0A0L0D5S2"/>
<evidence type="ECO:0000256" key="5">
    <source>
        <dbReference type="ARBA" id="ARBA00093280"/>
    </source>
</evidence>
<organism evidence="7 8">
    <name type="scientific">Thecamonas trahens ATCC 50062</name>
    <dbReference type="NCBI Taxonomy" id="461836"/>
    <lineage>
        <taxon>Eukaryota</taxon>
        <taxon>Apusozoa</taxon>
        <taxon>Apusomonadida</taxon>
        <taxon>Apusomonadidae</taxon>
        <taxon>Thecamonas</taxon>
    </lineage>
</organism>
<dbReference type="Proteomes" id="UP000054408">
    <property type="component" value="Unassembled WGS sequence"/>
</dbReference>
<reference evidence="7 8" key="1">
    <citation type="submission" date="2010-05" db="EMBL/GenBank/DDBJ databases">
        <title>The Genome Sequence of Thecamonas trahens ATCC 50062.</title>
        <authorList>
            <consortium name="The Broad Institute Genome Sequencing Platform"/>
            <person name="Russ C."/>
            <person name="Cuomo C."/>
            <person name="Shea T."/>
            <person name="Young S.K."/>
            <person name="Zeng Q."/>
            <person name="Koehrsen M."/>
            <person name="Haas B."/>
            <person name="Borodovsky M."/>
            <person name="Guigo R."/>
            <person name="Alvarado L."/>
            <person name="Berlin A."/>
            <person name="Bochicchio J."/>
            <person name="Borenstein D."/>
            <person name="Chapman S."/>
            <person name="Chen Z."/>
            <person name="Freedman E."/>
            <person name="Gellesch M."/>
            <person name="Goldberg J."/>
            <person name="Griggs A."/>
            <person name="Gujja S."/>
            <person name="Heilman E."/>
            <person name="Heiman D."/>
            <person name="Hepburn T."/>
            <person name="Howarth C."/>
            <person name="Jen D."/>
            <person name="Larson L."/>
            <person name="Mehta T."/>
            <person name="Park D."/>
            <person name="Pearson M."/>
            <person name="Roberts A."/>
            <person name="Saif S."/>
            <person name="Shenoy N."/>
            <person name="Sisk P."/>
            <person name="Stolte C."/>
            <person name="Sykes S."/>
            <person name="Thomson T."/>
            <person name="Walk T."/>
            <person name="White J."/>
            <person name="Yandava C."/>
            <person name="Burger G."/>
            <person name="Gray M.W."/>
            <person name="Holland P.W.H."/>
            <person name="King N."/>
            <person name="Lang F.B.F."/>
            <person name="Roger A.J."/>
            <person name="Ruiz-Trillo I."/>
            <person name="Lander E."/>
            <person name="Nusbaum C."/>
        </authorList>
    </citation>
    <scope>NUCLEOTIDE SEQUENCE [LARGE SCALE GENOMIC DNA]</scope>
    <source>
        <strain evidence="7 8">ATCC 50062</strain>
    </source>
</reference>
<proteinExistence type="inferred from homology"/>
<dbReference type="GeneID" id="25562134"/>
<comment type="similarity">
    <text evidence="2">Belongs to the VPS26 family.</text>
</comment>
<dbReference type="OMA" id="CVTMPIT"/>
<comment type="function">
    <text evidence="5">Component of the commander complex that is essential for endosomal recycling of transmembrane cargos; the commander complex is composed of the CCC subcomplex and the retriever subcomplex. Component of the retriever complex, which is a heterotrimeric complex related to retromer cargo-selective complex (CSC) and essential for retromer-independent retrieval and recycling of numerous cargos such as integrin alpha-5/beta-1 (ITGA5:ITGB1). The recruitment of the retriever complex to the endosomal membrane involves CCC and WASH complexes. In the endosomes, drives the retriever and recycling of NxxY-motif-containing cargo proteins by coupling to SNX17, a cargo essential for the homeostatic maintenance of numerous cell surface proteins associated with processes that include cell migration, cell adhesion, nutrient supply and cell signaling.</text>
</comment>
<dbReference type="SUPFAM" id="SSF81296">
    <property type="entry name" value="E set domains"/>
    <property type="match status" value="1"/>
</dbReference>
<keyword evidence="3" id="KW-0967">Endosome</keyword>
<sequence>MSSLTVVLKRVDRIYRPGDMVEGVVVVESGSPVSHQGINLTCTGMVTMQLSAKSVGLFESFYNSLKPQTLLNVEIEVAKAGKLPKGRTELPFAFELTPAEGAQLYETYHGVFINISYSCECVLARKALSRNLSHKVEWLVQGEGVPMPDPSPIPFKITPDTLENVKKRDRGSVPEFCITGSIDSSVMSLTRPLTGDIVVEKCSVPIQSVELQLVRVETCGCADGFAKEATEVQNIQIGDGNVCRGLAIPLVMIFPRLFSCPTVASRNFKIEFEINLVVLLEGGYLVTENFPIRLIRAKDDPNGGVIA</sequence>
<evidence type="ECO:0000256" key="3">
    <source>
        <dbReference type="ARBA" id="ARBA00022753"/>
    </source>
</evidence>
<dbReference type="GO" id="GO:0005768">
    <property type="term" value="C:endosome"/>
    <property type="evidence" value="ECO:0007669"/>
    <property type="project" value="UniProtKB-SubCell"/>
</dbReference>
<dbReference type="EMBL" id="GL349447">
    <property type="protein sequence ID" value="KNC47436.1"/>
    <property type="molecule type" value="Genomic_DNA"/>
</dbReference>
<dbReference type="RefSeq" id="XP_013759373.1">
    <property type="nucleotide sequence ID" value="XM_013903919.1"/>
</dbReference>
<dbReference type="OrthoDB" id="10263384at2759"/>
<evidence type="ECO:0000313" key="8">
    <source>
        <dbReference type="Proteomes" id="UP000054408"/>
    </source>
</evidence>
<comment type="subunit">
    <text evidence="6">Component of the commander complex that is essential for endosomal recycling of transmembrane cargos; the commander complex is composed of the CCC subcomplex and the retriever subcomplex. Component of the heterotrimeric retriever complex consisting of VPS26C, VPS29 and VPS35L; within the complex interacts with VPS35L. Interacts with SNX17 (via C-terminus); the interaction is direct and associates SNX17 with the retriever complex. Interacts with SNX31; the interaction is direct.</text>
</comment>
<dbReference type="FunFam" id="2.60.40.640:FF:000009">
    <property type="entry name" value="Down syndrome critical region protein 3"/>
    <property type="match status" value="1"/>
</dbReference>
<name>A0A0L0D5S2_THETB</name>
<dbReference type="Pfam" id="PF03643">
    <property type="entry name" value="Vps26"/>
    <property type="match status" value="1"/>
</dbReference>
<gene>
    <name evidence="7" type="ORF">AMSG_02454</name>
</gene>
<dbReference type="InterPro" id="IPR028934">
    <property type="entry name" value="Vps26-related"/>
</dbReference>
<accession>A0A0L0D5S2</accession>
<comment type="subcellular location">
    <subcellularLocation>
        <location evidence="1">Endosome</location>
    </subcellularLocation>
</comment>
<dbReference type="Gene3D" id="2.60.40.640">
    <property type="match status" value="2"/>
</dbReference>
<dbReference type="GO" id="GO:0006886">
    <property type="term" value="P:intracellular protein transport"/>
    <property type="evidence" value="ECO:0007669"/>
    <property type="project" value="InterPro"/>
</dbReference>
<evidence type="ECO:0000256" key="2">
    <source>
        <dbReference type="ARBA" id="ARBA00009100"/>
    </source>
</evidence>
<evidence type="ECO:0000256" key="6">
    <source>
        <dbReference type="ARBA" id="ARBA00093474"/>
    </source>
</evidence>
<dbReference type="InterPro" id="IPR014756">
    <property type="entry name" value="Ig_E-set"/>
</dbReference>
<dbReference type="AlphaFoldDB" id="A0A0L0D5S2"/>
<evidence type="ECO:0000256" key="1">
    <source>
        <dbReference type="ARBA" id="ARBA00004177"/>
    </source>
</evidence>
<evidence type="ECO:0000256" key="4">
    <source>
        <dbReference type="ARBA" id="ARBA00067597"/>
    </source>
</evidence>
<dbReference type="InterPro" id="IPR014752">
    <property type="entry name" value="Arrestin-like_C"/>
</dbReference>
<dbReference type="FunFam" id="2.60.40.640:FF:000024">
    <property type="entry name" value="Down syndrome critical region protein 3"/>
    <property type="match status" value="1"/>
</dbReference>
<dbReference type="eggNOG" id="KOG2717">
    <property type="taxonomic scope" value="Eukaryota"/>
</dbReference>